<dbReference type="Proteomes" id="UP000218335">
    <property type="component" value="Unassembled WGS sequence"/>
</dbReference>
<dbReference type="GO" id="GO:0019546">
    <property type="term" value="P:L-arginine deiminase pathway"/>
    <property type="evidence" value="ECO:0007669"/>
    <property type="project" value="TreeGrafter"/>
</dbReference>
<evidence type="ECO:0000256" key="2">
    <source>
        <dbReference type="ARBA" id="ARBA00005118"/>
    </source>
</evidence>
<dbReference type="NCBIfam" id="NF009007">
    <property type="entry name" value="PRK12352.1"/>
    <property type="match status" value="1"/>
</dbReference>
<dbReference type="PRINTS" id="PR01469">
    <property type="entry name" value="CARBMTKINASE"/>
</dbReference>
<keyword evidence="9 13" id="KW-0418">Kinase</keyword>
<evidence type="ECO:0000256" key="3">
    <source>
        <dbReference type="ARBA" id="ARBA00011066"/>
    </source>
</evidence>
<dbReference type="InterPro" id="IPR003964">
    <property type="entry name" value="Carb_kinase"/>
</dbReference>
<dbReference type="EMBL" id="MWUU01000002">
    <property type="protein sequence ID" value="PCF56768.1"/>
    <property type="molecule type" value="Genomic_DNA"/>
</dbReference>
<organism evidence="15 16">
    <name type="scientific">Staphylococcus delphini</name>
    <dbReference type="NCBI Taxonomy" id="53344"/>
    <lineage>
        <taxon>Bacteria</taxon>
        <taxon>Bacillati</taxon>
        <taxon>Bacillota</taxon>
        <taxon>Bacilli</taxon>
        <taxon>Bacillales</taxon>
        <taxon>Staphylococcaceae</taxon>
        <taxon>Staphylococcus</taxon>
        <taxon>Staphylococcus intermedius group</taxon>
    </lineage>
</organism>
<evidence type="ECO:0000256" key="12">
    <source>
        <dbReference type="NCBIfam" id="TIGR00746"/>
    </source>
</evidence>
<evidence type="ECO:0000313" key="15">
    <source>
        <dbReference type="EMBL" id="PCF56768.1"/>
    </source>
</evidence>
<dbReference type="NCBIfam" id="TIGR00746">
    <property type="entry name" value="arcC"/>
    <property type="match status" value="1"/>
</dbReference>
<proteinExistence type="inferred from homology"/>
<dbReference type="CDD" id="cd04235">
    <property type="entry name" value="AAK_CK"/>
    <property type="match status" value="1"/>
</dbReference>
<evidence type="ECO:0000256" key="4">
    <source>
        <dbReference type="ARBA" id="ARBA00013070"/>
    </source>
</evidence>
<keyword evidence="10" id="KW-0067">ATP-binding</keyword>
<dbReference type="GO" id="GO:0005524">
    <property type="term" value="F:ATP binding"/>
    <property type="evidence" value="ECO:0007669"/>
    <property type="project" value="UniProtKB-KW"/>
</dbReference>
<evidence type="ECO:0000256" key="1">
    <source>
        <dbReference type="ARBA" id="ARBA00004496"/>
    </source>
</evidence>
<comment type="caution">
    <text evidence="15">The sequence shown here is derived from an EMBL/GenBank/DDBJ whole genome shotgun (WGS) entry which is preliminary data.</text>
</comment>
<feature type="domain" description="Aspartate/glutamate/uridylate kinase" evidence="14">
    <location>
        <begin position="3"/>
        <end position="295"/>
    </location>
</feature>
<evidence type="ECO:0000313" key="16">
    <source>
        <dbReference type="Proteomes" id="UP000218335"/>
    </source>
</evidence>
<dbReference type="Gene3D" id="3.40.1160.10">
    <property type="entry name" value="Acetylglutamate kinase-like"/>
    <property type="match status" value="1"/>
</dbReference>
<dbReference type="GO" id="GO:0008804">
    <property type="term" value="F:carbamate kinase activity"/>
    <property type="evidence" value="ECO:0007669"/>
    <property type="project" value="UniProtKB-UniRule"/>
</dbReference>
<keyword evidence="7 13" id="KW-0808">Transferase</keyword>
<dbReference type="SUPFAM" id="SSF53633">
    <property type="entry name" value="Carbamate kinase-like"/>
    <property type="match status" value="1"/>
</dbReference>
<comment type="similarity">
    <text evidence="3 13">Belongs to the carbamate kinase family.</text>
</comment>
<dbReference type="RefSeq" id="WP_096591351.1">
    <property type="nucleotide sequence ID" value="NZ_CP094734.1"/>
</dbReference>
<dbReference type="GO" id="GO:0005829">
    <property type="term" value="C:cytosol"/>
    <property type="evidence" value="ECO:0007669"/>
    <property type="project" value="TreeGrafter"/>
</dbReference>
<dbReference type="PIRSF" id="PIRSF000723">
    <property type="entry name" value="Carbamate_kin"/>
    <property type="match status" value="1"/>
</dbReference>
<evidence type="ECO:0000256" key="11">
    <source>
        <dbReference type="ARBA" id="ARBA00048467"/>
    </source>
</evidence>
<sequence>MHKKIVIALGGNAIQTTDGSSEAQKKAIRATMQTLKPLFKTDYDIVISHGNGPQIGNLLIQQQKADSPETPAMPLDTCGAMTQGMIGFWIETEVNRVLAEVNSDRRAATVITRVEVDDKDPRMAHPTKPIGPFYTEAEIEKVKNENPQSIYKEDAGRGYRKVVPSPRPVSILEHQLISTLVENNNIIIACGGGGIPVVKKDDTYEGVEAVIDKDFASERLAQLIDADVLMILTNVENVYLNFNQPDQWKLTQIDVASLKQYARDGKFAEGSMRPKIEAAINFVENGEGRRAVITNLDKAYEAFKGEAGTQIYQ</sequence>
<keyword evidence="6" id="KW-0056">Arginine metabolism</keyword>
<dbReference type="PANTHER" id="PTHR30409:SF1">
    <property type="entry name" value="CARBAMATE KINASE-RELATED"/>
    <property type="match status" value="1"/>
</dbReference>
<comment type="catalytic activity">
    <reaction evidence="11">
        <text>hydrogencarbonate + NH4(+) + ATP = carbamoyl phosphate + ADP + H2O + H(+)</text>
        <dbReference type="Rhea" id="RHEA:10152"/>
        <dbReference type="ChEBI" id="CHEBI:15377"/>
        <dbReference type="ChEBI" id="CHEBI:15378"/>
        <dbReference type="ChEBI" id="CHEBI:17544"/>
        <dbReference type="ChEBI" id="CHEBI:28938"/>
        <dbReference type="ChEBI" id="CHEBI:30616"/>
        <dbReference type="ChEBI" id="CHEBI:58228"/>
        <dbReference type="ChEBI" id="CHEBI:456216"/>
        <dbReference type="EC" id="2.7.2.2"/>
    </reaction>
</comment>
<gene>
    <name evidence="15" type="ORF">B5C08_01670</name>
</gene>
<keyword evidence="5" id="KW-0963">Cytoplasm</keyword>
<dbReference type="Pfam" id="PF00696">
    <property type="entry name" value="AA_kinase"/>
    <property type="match status" value="1"/>
</dbReference>
<dbReference type="InterPro" id="IPR001048">
    <property type="entry name" value="Asp/Glu/Uridylate_kinase"/>
</dbReference>
<evidence type="ECO:0000256" key="9">
    <source>
        <dbReference type="ARBA" id="ARBA00022777"/>
    </source>
</evidence>
<dbReference type="PANTHER" id="PTHR30409">
    <property type="entry name" value="CARBAMATE KINASE"/>
    <property type="match status" value="1"/>
</dbReference>
<comment type="subcellular location">
    <subcellularLocation>
        <location evidence="1">Cytoplasm</location>
    </subcellularLocation>
</comment>
<evidence type="ECO:0000256" key="6">
    <source>
        <dbReference type="ARBA" id="ARBA00022503"/>
    </source>
</evidence>
<evidence type="ECO:0000256" key="7">
    <source>
        <dbReference type="ARBA" id="ARBA00022679"/>
    </source>
</evidence>
<accession>A0A2A4H050</accession>
<reference evidence="15 16" key="1">
    <citation type="journal article" date="2017" name="PLoS ONE">
        <title>Development of a real-time PCR for detection of Staphylococcus pseudintermedius using a novel automated comparison of whole-genome sequences.</title>
        <authorList>
            <person name="Verstappen K.M."/>
            <person name="Huijbregts L."/>
            <person name="Spaninks M."/>
            <person name="Wagenaar J.A."/>
            <person name="Fluit A.C."/>
            <person name="Duim B."/>
        </authorList>
    </citation>
    <scope>NUCLEOTIDE SEQUENCE [LARGE SCALE GENOMIC DNA]</scope>
    <source>
        <strain evidence="15 16">215070706401-1</strain>
    </source>
</reference>
<evidence type="ECO:0000256" key="5">
    <source>
        <dbReference type="ARBA" id="ARBA00022490"/>
    </source>
</evidence>
<evidence type="ECO:0000256" key="8">
    <source>
        <dbReference type="ARBA" id="ARBA00022741"/>
    </source>
</evidence>
<dbReference type="AlphaFoldDB" id="A0A2A4H050"/>
<name>A0A2A4H050_9STAP</name>
<dbReference type="UniPathway" id="UPA00996">
    <property type="reaction ID" value="UER00366"/>
</dbReference>
<dbReference type="FunFam" id="3.40.1160.10:FF:000007">
    <property type="entry name" value="Carbamate kinase"/>
    <property type="match status" value="1"/>
</dbReference>
<protein>
    <recommendedName>
        <fullName evidence="4 12">Carbamate kinase</fullName>
    </recommendedName>
</protein>
<evidence type="ECO:0000259" key="14">
    <source>
        <dbReference type="Pfam" id="PF00696"/>
    </source>
</evidence>
<comment type="pathway">
    <text evidence="2">Metabolic intermediate metabolism; carbamoyl phosphate degradation; CO(2) and NH(3) from carbamoyl phosphate: step 1/1.</text>
</comment>
<evidence type="ECO:0000256" key="13">
    <source>
        <dbReference type="PIRNR" id="PIRNR000723"/>
    </source>
</evidence>
<evidence type="ECO:0000256" key="10">
    <source>
        <dbReference type="ARBA" id="ARBA00022840"/>
    </source>
</evidence>
<keyword evidence="8" id="KW-0547">Nucleotide-binding</keyword>
<dbReference type="InterPro" id="IPR036393">
    <property type="entry name" value="AceGlu_kinase-like_sf"/>
</dbReference>